<name>A0A1M5LBJ8_9FLAO</name>
<sequence>IIRVRIISEFQHHLTFHKVTIFIFSPTFETDPKKVFQIFILLYSVLFYTQSGKQDTLRGEFTYLLKAKFDTRTENRYEELFSLQIADRRAFFASAISLKGDSVMENSLNSTHNPDGSITLGWKAGTVIPKTNLSFTIIQSNENIQYFRLVGMSYSLTKNR</sequence>
<evidence type="ECO:0000313" key="2">
    <source>
        <dbReference type="Proteomes" id="UP000184518"/>
    </source>
</evidence>
<dbReference type="AlphaFoldDB" id="A0A1M5LBJ8"/>
<proteinExistence type="predicted"/>
<dbReference type="EMBL" id="FQUT01000019">
    <property type="protein sequence ID" value="SHG62366.1"/>
    <property type="molecule type" value="Genomic_DNA"/>
</dbReference>
<protein>
    <submittedName>
        <fullName evidence="1">GLPGLI family protein</fullName>
    </submittedName>
</protein>
<gene>
    <name evidence="1" type="ORF">SAMN05443633_1191</name>
</gene>
<evidence type="ECO:0000313" key="1">
    <source>
        <dbReference type="EMBL" id="SHG62366.1"/>
    </source>
</evidence>
<feature type="non-terminal residue" evidence="1">
    <location>
        <position position="1"/>
    </location>
</feature>
<keyword evidence="2" id="KW-1185">Reference proteome</keyword>
<accession>A0A1M5LBJ8</accession>
<organism evidence="1 2">
    <name type="scientific">Chryseobacterium arachidis</name>
    <dbReference type="NCBI Taxonomy" id="1416778"/>
    <lineage>
        <taxon>Bacteria</taxon>
        <taxon>Pseudomonadati</taxon>
        <taxon>Bacteroidota</taxon>
        <taxon>Flavobacteriia</taxon>
        <taxon>Flavobacteriales</taxon>
        <taxon>Weeksellaceae</taxon>
        <taxon>Chryseobacterium group</taxon>
        <taxon>Chryseobacterium</taxon>
    </lineage>
</organism>
<dbReference type="Proteomes" id="UP000184518">
    <property type="component" value="Unassembled WGS sequence"/>
</dbReference>
<reference evidence="2" key="1">
    <citation type="submission" date="2016-11" db="EMBL/GenBank/DDBJ databases">
        <authorList>
            <person name="Varghese N."/>
            <person name="Submissions S."/>
        </authorList>
    </citation>
    <scope>NUCLEOTIDE SEQUENCE [LARGE SCALE GENOMIC DNA]</scope>
    <source>
        <strain evidence="2">DSM 27619</strain>
    </source>
</reference>